<proteinExistence type="predicted"/>
<feature type="region of interest" description="Disordered" evidence="1">
    <location>
        <begin position="1"/>
        <end position="80"/>
    </location>
</feature>
<feature type="compositionally biased region" description="Polar residues" evidence="1">
    <location>
        <begin position="25"/>
        <end position="40"/>
    </location>
</feature>
<evidence type="ECO:0000313" key="3">
    <source>
        <dbReference type="Proteomes" id="UP000807353"/>
    </source>
</evidence>
<name>A0A9P6C8B5_9AGAR</name>
<organism evidence="2 3">
    <name type="scientific">Collybia nuda</name>
    <dbReference type="NCBI Taxonomy" id="64659"/>
    <lineage>
        <taxon>Eukaryota</taxon>
        <taxon>Fungi</taxon>
        <taxon>Dikarya</taxon>
        <taxon>Basidiomycota</taxon>
        <taxon>Agaricomycotina</taxon>
        <taxon>Agaricomycetes</taxon>
        <taxon>Agaricomycetidae</taxon>
        <taxon>Agaricales</taxon>
        <taxon>Tricholomatineae</taxon>
        <taxon>Clitocybaceae</taxon>
        <taxon>Collybia</taxon>
    </lineage>
</organism>
<keyword evidence="3" id="KW-1185">Reference proteome</keyword>
<evidence type="ECO:0000256" key="1">
    <source>
        <dbReference type="SAM" id="MobiDB-lite"/>
    </source>
</evidence>
<evidence type="ECO:0000313" key="2">
    <source>
        <dbReference type="EMBL" id="KAF9456036.1"/>
    </source>
</evidence>
<dbReference type="EMBL" id="MU150472">
    <property type="protein sequence ID" value="KAF9456036.1"/>
    <property type="molecule type" value="Genomic_DNA"/>
</dbReference>
<protein>
    <submittedName>
        <fullName evidence="2">Uncharacterized protein</fullName>
    </submittedName>
</protein>
<dbReference type="AlphaFoldDB" id="A0A9P6C8B5"/>
<feature type="compositionally biased region" description="Polar residues" evidence="1">
    <location>
        <begin position="1"/>
        <end position="13"/>
    </location>
</feature>
<feature type="compositionally biased region" description="Polar residues" evidence="1">
    <location>
        <begin position="57"/>
        <end position="68"/>
    </location>
</feature>
<accession>A0A9P6C8B5</accession>
<sequence>MAINDKNLNNSRMDAQMADPPSPSPQTLNPTTEPQKTGPATQDLHDIGPKPNIHKTPLSTTANHTTPMPLNEPSKNRPSATDALVAINRVVTNTNGLQQTAIPKNGFPIPQLGESVWRNIPPTMKAKPGPKAWA</sequence>
<comment type="caution">
    <text evidence="2">The sequence shown here is derived from an EMBL/GenBank/DDBJ whole genome shotgun (WGS) entry which is preliminary data.</text>
</comment>
<reference evidence="2" key="1">
    <citation type="submission" date="2020-11" db="EMBL/GenBank/DDBJ databases">
        <authorList>
            <consortium name="DOE Joint Genome Institute"/>
            <person name="Ahrendt S."/>
            <person name="Riley R."/>
            <person name="Andreopoulos W."/>
            <person name="Labutti K."/>
            <person name="Pangilinan J."/>
            <person name="Ruiz-Duenas F.J."/>
            <person name="Barrasa J.M."/>
            <person name="Sanchez-Garcia M."/>
            <person name="Camarero S."/>
            <person name="Miyauchi S."/>
            <person name="Serrano A."/>
            <person name="Linde D."/>
            <person name="Babiker R."/>
            <person name="Drula E."/>
            <person name="Ayuso-Fernandez I."/>
            <person name="Pacheco R."/>
            <person name="Padilla G."/>
            <person name="Ferreira P."/>
            <person name="Barriuso J."/>
            <person name="Kellner H."/>
            <person name="Castanera R."/>
            <person name="Alfaro M."/>
            <person name="Ramirez L."/>
            <person name="Pisabarro A.G."/>
            <person name="Kuo A."/>
            <person name="Tritt A."/>
            <person name="Lipzen A."/>
            <person name="He G."/>
            <person name="Yan M."/>
            <person name="Ng V."/>
            <person name="Cullen D."/>
            <person name="Martin F."/>
            <person name="Rosso M.-N."/>
            <person name="Henrissat B."/>
            <person name="Hibbett D."/>
            <person name="Martinez A.T."/>
            <person name="Grigoriev I.V."/>
        </authorList>
    </citation>
    <scope>NUCLEOTIDE SEQUENCE</scope>
    <source>
        <strain evidence="2">CBS 247.69</strain>
    </source>
</reference>
<gene>
    <name evidence="2" type="ORF">BDZ94DRAFT_1241827</name>
</gene>
<dbReference type="Proteomes" id="UP000807353">
    <property type="component" value="Unassembled WGS sequence"/>
</dbReference>